<keyword evidence="3" id="KW-0597">Phosphoprotein</keyword>
<comment type="catalytic activity">
    <reaction evidence="1">
        <text>ATP + protein L-histidine = ADP + protein N-phospho-L-histidine.</text>
        <dbReference type="EC" id="2.7.13.3"/>
    </reaction>
</comment>
<dbReference type="InterPro" id="IPR035965">
    <property type="entry name" value="PAS-like_dom_sf"/>
</dbReference>
<keyword evidence="4" id="KW-0808">Transferase</keyword>
<dbReference type="InterPro" id="IPR036097">
    <property type="entry name" value="HisK_dim/P_sf"/>
</dbReference>
<dbReference type="GO" id="GO:0000155">
    <property type="term" value="F:phosphorelay sensor kinase activity"/>
    <property type="evidence" value="ECO:0007669"/>
    <property type="project" value="InterPro"/>
</dbReference>
<dbReference type="InterPro" id="IPR005467">
    <property type="entry name" value="His_kinase_dom"/>
</dbReference>
<feature type="domain" description="Histidine kinase" evidence="11">
    <location>
        <begin position="508"/>
        <end position="724"/>
    </location>
</feature>
<feature type="transmembrane region" description="Helical" evidence="9">
    <location>
        <begin position="335"/>
        <end position="354"/>
    </location>
</feature>
<dbReference type="PATRIC" id="fig|1193502.14.peg.795"/>
<dbReference type="SUPFAM" id="SSF47384">
    <property type="entry name" value="Homodimeric domain of signal transducing histidine kinase"/>
    <property type="match status" value="1"/>
</dbReference>
<dbReference type="InterPro" id="IPR004358">
    <property type="entry name" value="Sig_transdc_His_kin-like_C"/>
</dbReference>
<evidence type="ECO:0000256" key="1">
    <source>
        <dbReference type="ARBA" id="ARBA00000085"/>
    </source>
</evidence>
<dbReference type="STRING" id="1193502.SHALO_0787"/>
<keyword evidence="9" id="KW-0472">Membrane</keyword>
<evidence type="ECO:0000256" key="8">
    <source>
        <dbReference type="ARBA" id="ARBA00023012"/>
    </source>
</evidence>
<dbReference type="NCBIfam" id="TIGR00229">
    <property type="entry name" value="sensory_box"/>
    <property type="match status" value="1"/>
</dbReference>
<dbReference type="InterPro" id="IPR003594">
    <property type="entry name" value="HATPase_dom"/>
</dbReference>
<dbReference type="SMART" id="SM00387">
    <property type="entry name" value="HATPase_c"/>
    <property type="match status" value="1"/>
</dbReference>
<evidence type="ECO:0000256" key="2">
    <source>
        <dbReference type="ARBA" id="ARBA00012438"/>
    </source>
</evidence>
<dbReference type="SMART" id="SM00091">
    <property type="entry name" value="PAS"/>
    <property type="match status" value="1"/>
</dbReference>
<reference evidence="14" key="1">
    <citation type="submission" date="2016-08" db="EMBL/GenBank/DDBJ databases">
        <title>Complete genome sequence of the organohalide-respiring Epsilonproteobacterium Sulfurospirillum halorespirans.</title>
        <authorList>
            <person name="Goris T."/>
            <person name="Zimmermann J."/>
            <person name="Schenz B."/>
            <person name="Lemos M."/>
            <person name="Hackermueller J."/>
            <person name="Diekert G."/>
        </authorList>
    </citation>
    <scope>NUCLEOTIDE SEQUENCE [LARGE SCALE GENOMIC DNA]</scope>
    <source>
        <strain>DSM 13726</strain>
        <strain evidence="14">PCE-M2</strain>
    </source>
</reference>
<dbReference type="PRINTS" id="PR00344">
    <property type="entry name" value="BCTRLSENSOR"/>
</dbReference>
<dbReference type="Pfam" id="PF08448">
    <property type="entry name" value="PAS_4"/>
    <property type="match status" value="1"/>
</dbReference>
<feature type="domain" description="PAS" evidence="12">
    <location>
        <begin position="370"/>
        <end position="441"/>
    </location>
</feature>
<keyword evidence="6 13" id="KW-0418">Kinase</keyword>
<dbReference type="Proteomes" id="UP000094609">
    <property type="component" value="Chromosome"/>
</dbReference>
<dbReference type="KEGG" id="shal:SHALO_0787"/>
<keyword evidence="5" id="KW-0547">Nucleotide-binding</keyword>
<dbReference type="PROSITE" id="PS50112">
    <property type="entry name" value="PAS"/>
    <property type="match status" value="1"/>
</dbReference>
<keyword evidence="14" id="KW-1185">Reference proteome</keyword>
<dbReference type="Pfam" id="PF02518">
    <property type="entry name" value="HATPase_c"/>
    <property type="match status" value="1"/>
</dbReference>
<evidence type="ECO:0000256" key="5">
    <source>
        <dbReference type="ARBA" id="ARBA00022741"/>
    </source>
</evidence>
<dbReference type="Gene3D" id="1.10.287.130">
    <property type="match status" value="1"/>
</dbReference>
<dbReference type="Pfam" id="PF04392">
    <property type="entry name" value="ABC_sub_bind"/>
    <property type="match status" value="1"/>
</dbReference>
<dbReference type="GO" id="GO:0005524">
    <property type="term" value="F:ATP binding"/>
    <property type="evidence" value="ECO:0007669"/>
    <property type="project" value="UniProtKB-KW"/>
</dbReference>
<feature type="chain" id="PRO_5009099382" description="histidine kinase" evidence="10">
    <location>
        <begin position="18"/>
        <end position="728"/>
    </location>
</feature>
<keyword evidence="8" id="KW-0902">Two-component regulatory system</keyword>
<keyword evidence="9" id="KW-0812">Transmembrane</keyword>
<evidence type="ECO:0000256" key="3">
    <source>
        <dbReference type="ARBA" id="ARBA00022553"/>
    </source>
</evidence>
<dbReference type="CDD" id="cd00130">
    <property type="entry name" value="PAS"/>
    <property type="match status" value="1"/>
</dbReference>
<dbReference type="Gene3D" id="3.30.565.10">
    <property type="entry name" value="Histidine kinase-like ATPase, C-terminal domain"/>
    <property type="match status" value="1"/>
</dbReference>
<keyword evidence="9" id="KW-1133">Transmembrane helix</keyword>
<accession>A0A1D7THU3</accession>
<evidence type="ECO:0000256" key="6">
    <source>
        <dbReference type="ARBA" id="ARBA00022777"/>
    </source>
</evidence>
<evidence type="ECO:0000313" key="13">
    <source>
        <dbReference type="EMBL" id="AOO64569.1"/>
    </source>
</evidence>
<evidence type="ECO:0000259" key="12">
    <source>
        <dbReference type="PROSITE" id="PS50112"/>
    </source>
</evidence>
<dbReference type="Gene3D" id="3.30.450.20">
    <property type="entry name" value="PAS domain"/>
    <property type="match status" value="1"/>
</dbReference>
<dbReference type="PANTHER" id="PTHR43065">
    <property type="entry name" value="SENSOR HISTIDINE KINASE"/>
    <property type="match status" value="1"/>
</dbReference>
<dbReference type="EC" id="2.7.13.3" evidence="2"/>
<evidence type="ECO:0000313" key="14">
    <source>
        <dbReference type="Proteomes" id="UP000094609"/>
    </source>
</evidence>
<dbReference type="PANTHER" id="PTHR43065:SF10">
    <property type="entry name" value="PEROXIDE STRESS-ACTIVATED HISTIDINE KINASE MAK3"/>
    <property type="match status" value="1"/>
</dbReference>
<dbReference type="InterPro" id="IPR000014">
    <property type="entry name" value="PAS"/>
</dbReference>
<gene>
    <name evidence="13" type="ORF">SHALO_0787</name>
</gene>
<keyword evidence="7" id="KW-0067">ATP-binding</keyword>
<name>A0A1D7THU3_9BACT</name>
<proteinExistence type="predicted"/>
<dbReference type="PROSITE" id="PS50109">
    <property type="entry name" value="HIS_KIN"/>
    <property type="match status" value="1"/>
</dbReference>
<evidence type="ECO:0000259" key="11">
    <source>
        <dbReference type="PROSITE" id="PS50109"/>
    </source>
</evidence>
<feature type="signal peptide" evidence="10">
    <location>
        <begin position="1"/>
        <end position="17"/>
    </location>
</feature>
<evidence type="ECO:0000256" key="7">
    <source>
        <dbReference type="ARBA" id="ARBA00022840"/>
    </source>
</evidence>
<dbReference type="SUPFAM" id="SSF55874">
    <property type="entry name" value="ATPase domain of HSP90 chaperone/DNA topoisomerase II/histidine kinase"/>
    <property type="match status" value="1"/>
</dbReference>
<organism evidence="13 14">
    <name type="scientific">Sulfurospirillum halorespirans DSM 13726</name>
    <dbReference type="NCBI Taxonomy" id="1193502"/>
    <lineage>
        <taxon>Bacteria</taxon>
        <taxon>Pseudomonadati</taxon>
        <taxon>Campylobacterota</taxon>
        <taxon>Epsilonproteobacteria</taxon>
        <taxon>Campylobacterales</taxon>
        <taxon>Sulfurospirillaceae</taxon>
        <taxon>Sulfurospirillum</taxon>
    </lineage>
</organism>
<evidence type="ECO:0000256" key="10">
    <source>
        <dbReference type="SAM" id="SignalP"/>
    </source>
</evidence>
<evidence type="ECO:0000256" key="4">
    <source>
        <dbReference type="ARBA" id="ARBA00022679"/>
    </source>
</evidence>
<sequence>MKKIFLLCFLSLGVLFAQNSKDILIIHSYHKGYKWSDDISKVIEKNFLDKENIFVSSVYMDTKRVDSPEYLNTFYHYYQERFKHYTFDVVIAVDNSALAFVKEHYEELFSKKTPIVFVGINNFEPSLIEGIKNISGVVENVDIEKNIDLMISLQPNLDKILIINEKTITGDAVRKEIDAVSPKYESRIEIEHIDSMDMDEIASKTAGLSKNSAILWVLLFKDKTGRFFTYKDNLQQIRKITNTPIYGLWDFYLDYGIVGGFLTSATAQAEAACKIVEQILAGKDPSHVPIVQKSPNRYLFDYNELINHQIDPSPVLKNYEVINKPFSFYEEYKHYIWLFTAIFSAIVMIILFLMQNVRIRKQSEMALKNQLEFIKVLLDTIPNPIYFTNVEGKYIGSNMAFAKLYDQSKEEIIGKSVFDFFPKEWASERRKSDVELLAKKGSDTLELMLHIPKKRACLFTLSKAVYSNIDGSVGGIVCIMDDMTERVQQQQFLIQQSKLTEMGEMIAGVAHQWNEPLVELSAIMQDMEFCFNNGEMDRVKMKEFVRDAIIQIQYMSQTLKDFRNFLKPSTKKTLFCAKKALNEVLEIIGRQIFYAHIDLSVIYLKEDDSFPVYGFENEFKQVLINVINNAKIKLVKAHKGGKISIEVDREMFYTKIVISDDGGFIPEKIIGFIFDPYFTTNKNGTGLGLYMAKMIIEDKMGGSIRVQNRDVSTVEFTILVPNANKGNE</sequence>
<keyword evidence="10" id="KW-0732">Signal</keyword>
<dbReference type="InterPro" id="IPR007487">
    <property type="entry name" value="ABC_transpt-TYRBP-like"/>
</dbReference>
<evidence type="ECO:0000256" key="9">
    <source>
        <dbReference type="SAM" id="Phobius"/>
    </source>
</evidence>
<dbReference type="AlphaFoldDB" id="A0A1D7THU3"/>
<dbReference type="SUPFAM" id="SSF55785">
    <property type="entry name" value="PYP-like sensor domain (PAS domain)"/>
    <property type="match status" value="1"/>
</dbReference>
<dbReference type="EMBL" id="CP017111">
    <property type="protein sequence ID" value="AOO64569.1"/>
    <property type="molecule type" value="Genomic_DNA"/>
</dbReference>
<dbReference type="InterPro" id="IPR036890">
    <property type="entry name" value="HATPase_C_sf"/>
</dbReference>
<dbReference type="InterPro" id="IPR013656">
    <property type="entry name" value="PAS_4"/>
</dbReference>
<protein>
    <recommendedName>
        <fullName evidence="2">histidine kinase</fullName>
        <ecNumber evidence="2">2.7.13.3</ecNumber>
    </recommendedName>
</protein>